<dbReference type="SUPFAM" id="SSF46785">
    <property type="entry name" value="Winged helix' DNA-binding domain"/>
    <property type="match status" value="1"/>
</dbReference>
<dbReference type="InterPro" id="IPR036388">
    <property type="entry name" value="WH-like_DNA-bd_sf"/>
</dbReference>
<dbReference type="GO" id="GO:0003700">
    <property type="term" value="F:DNA-binding transcription factor activity"/>
    <property type="evidence" value="ECO:0007669"/>
    <property type="project" value="InterPro"/>
</dbReference>
<protein>
    <submittedName>
        <fullName evidence="5">ArsR family transcriptional regulator</fullName>
    </submittedName>
</protein>
<dbReference type="PANTHER" id="PTHR43132:SF2">
    <property type="entry name" value="ARSENICAL RESISTANCE OPERON REPRESSOR ARSR-RELATED"/>
    <property type="match status" value="1"/>
</dbReference>
<dbReference type="EMBL" id="LGAP01000025">
    <property type="protein sequence ID" value="KOF14528.1"/>
    <property type="molecule type" value="Genomic_DNA"/>
</dbReference>
<dbReference type="CDD" id="cd00090">
    <property type="entry name" value="HTH_ARSR"/>
    <property type="match status" value="1"/>
</dbReference>
<feature type="domain" description="HTH arsR-type" evidence="4">
    <location>
        <begin position="13"/>
        <end position="107"/>
    </location>
</feature>
<keyword evidence="3" id="KW-0804">Transcription</keyword>
<dbReference type="Gene3D" id="1.10.10.10">
    <property type="entry name" value="Winged helix-like DNA-binding domain superfamily/Winged helix DNA-binding domain"/>
    <property type="match status" value="1"/>
</dbReference>
<dbReference type="PROSITE" id="PS50987">
    <property type="entry name" value="HTH_ARSR_2"/>
    <property type="match status" value="1"/>
</dbReference>
<evidence type="ECO:0000313" key="6">
    <source>
        <dbReference type="Proteomes" id="UP000037425"/>
    </source>
</evidence>
<dbReference type="NCBIfam" id="NF033788">
    <property type="entry name" value="HTH_metalloreg"/>
    <property type="match status" value="1"/>
</dbReference>
<dbReference type="InterPro" id="IPR011991">
    <property type="entry name" value="ArsR-like_HTH"/>
</dbReference>
<dbReference type="OrthoDB" id="194599at2"/>
<dbReference type="GO" id="GO:0003677">
    <property type="term" value="F:DNA binding"/>
    <property type="evidence" value="ECO:0007669"/>
    <property type="project" value="UniProtKB-KW"/>
</dbReference>
<dbReference type="PANTHER" id="PTHR43132">
    <property type="entry name" value="ARSENICAL RESISTANCE OPERON REPRESSOR ARSR-RELATED"/>
    <property type="match status" value="1"/>
</dbReference>
<comment type="caution">
    <text evidence="5">The sequence shown here is derived from an EMBL/GenBank/DDBJ whole genome shotgun (WGS) entry which is preliminary data.</text>
</comment>
<evidence type="ECO:0000259" key="4">
    <source>
        <dbReference type="PROSITE" id="PS50987"/>
    </source>
</evidence>
<keyword evidence="2" id="KW-0238">DNA-binding</keyword>
<dbReference type="PATRIC" id="fig|106592.7.peg.4000"/>
<evidence type="ECO:0000256" key="2">
    <source>
        <dbReference type="ARBA" id="ARBA00023125"/>
    </source>
</evidence>
<gene>
    <name evidence="5" type="ORF">AC244_26145</name>
</gene>
<dbReference type="AlphaFoldDB" id="A0A0L8BIW6"/>
<dbReference type="InterPro" id="IPR036390">
    <property type="entry name" value="WH_DNA-bd_sf"/>
</dbReference>
<evidence type="ECO:0000313" key="5">
    <source>
        <dbReference type="EMBL" id="KOF14528.1"/>
    </source>
</evidence>
<organism evidence="5 6">
    <name type="scientific">Ensifer adhaerens</name>
    <name type="common">Sinorhizobium morelense</name>
    <dbReference type="NCBI Taxonomy" id="106592"/>
    <lineage>
        <taxon>Bacteria</taxon>
        <taxon>Pseudomonadati</taxon>
        <taxon>Pseudomonadota</taxon>
        <taxon>Alphaproteobacteria</taxon>
        <taxon>Hyphomicrobiales</taxon>
        <taxon>Rhizobiaceae</taxon>
        <taxon>Sinorhizobium/Ensifer group</taxon>
        <taxon>Ensifer</taxon>
    </lineage>
</organism>
<evidence type="ECO:0000256" key="1">
    <source>
        <dbReference type="ARBA" id="ARBA00023015"/>
    </source>
</evidence>
<dbReference type="PRINTS" id="PR00778">
    <property type="entry name" value="HTHARSR"/>
</dbReference>
<evidence type="ECO:0000256" key="3">
    <source>
        <dbReference type="ARBA" id="ARBA00023163"/>
    </source>
</evidence>
<dbReference type="Pfam" id="PF01022">
    <property type="entry name" value="HTH_5"/>
    <property type="match status" value="1"/>
</dbReference>
<name>A0A0L8BIW6_ENSAD</name>
<dbReference type="SMART" id="SM00418">
    <property type="entry name" value="HTH_ARSR"/>
    <property type="match status" value="1"/>
</dbReference>
<dbReference type="RefSeq" id="WP_053251733.1">
    <property type="nucleotide sequence ID" value="NZ_LGAP01000025.1"/>
</dbReference>
<dbReference type="InterPro" id="IPR051011">
    <property type="entry name" value="Metal_resp_trans_reg"/>
</dbReference>
<accession>A0A0L8BIW6</accession>
<proteinExistence type="predicted"/>
<reference evidence="6" key="1">
    <citation type="submission" date="2015-07" db="EMBL/GenBank/DDBJ databases">
        <title>Whole genome sequence of an Ensifer adhaerens strain isolated from a cave pool in the Wind Cave National Park.</title>
        <authorList>
            <person name="Eng W.W.H."/>
            <person name="Gan H.M."/>
            <person name="Barton H.A."/>
            <person name="Savka M.A."/>
        </authorList>
    </citation>
    <scope>NUCLEOTIDE SEQUENCE [LARGE SCALE GENOMIC DNA]</scope>
    <source>
        <strain evidence="6">SD006</strain>
    </source>
</reference>
<keyword evidence="1" id="KW-0805">Transcription regulation</keyword>
<dbReference type="InterPro" id="IPR001845">
    <property type="entry name" value="HTH_ArsR_DNA-bd_dom"/>
</dbReference>
<dbReference type="Proteomes" id="UP000037425">
    <property type="component" value="Unassembled WGS sequence"/>
</dbReference>
<sequence>MGTVMRFPGVRADMTAHATEVSQILRTLANRNRLLIVTTLLEGEHSVAALEELLGIRQPTLSQQLTVLRDAGVVSTRRQAKQVFYRLTHDKVARLVGALCQIFCREGKKT</sequence>